<name>U1PEW5_9EURY</name>
<dbReference type="Pfam" id="PF11127">
    <property type="entry name" value="YgaP-like_TM"/>
    <property type="match status" value="1"/>
</dbReference>
<gene>
    <name evidence="3" type="ORF">J07HQW1_02202</name>
</gene>
<feature type="transmembrane region" description="Helical" evidence="1">
    <location>
        <begin position="40"/>
        <end position="69"/>
    </location>
</feature>
<dbReference type="AlphaFoldDB" id="U1PEW5"/>
<dbReference type="Proteomes" id="UP000030649">
    <property type="component" value="Unassembled WGS sequence"/>
</dbReference>
<feature type="transmembrane region" description="Helical" evidence="1">
    <location>
        <begin position="14"/>
        <end position="34"/>
    </location>
</feature>
<proteinExistence type="predicted"/>
<sequence>MAGRRQNVGPTDRIIRAFFIPFVAGAAVWLFYSLPREPTVLAGIGILGVLAFILGLSAVLGTCGIYSVLDVNTCKCEPEYGGGDRWG</sequence>
<evidence type="ECO:0000313" key="3">
    <source>
        <dbReference type="EMBL" id="ERG92167.1"/>
    </source>
</evidence>
<dbReference type="EMBL" id="KE356560">
    <property type="protein sequence ID" value="ERG92167.1"/>
    <property type="molecule type" value="Genomic_DNA"/>
</dbReference>
<keyword evidence="1" id="KW-0472">Membrane</keyword>
<dbReference type="InterPro" id="IPR021309">
    <property type="entry name" value="YgaP-like_TM"/>
</dbReference>
<feature type="domain" description="Inner membrane protein YgaP-like transmembrane" evidence="2">
    <location>
        <begin position="6"/>
        <end position="75"/>
    </location>
</feature>
<dbReference type="HOGENOM" id="CLU_2475939_0_0_2"/>
<reference evidence="3 4" key="1">
    <citation type="journal article" date="2013" name="PLoS ONE">
        <title>Assembly-driven community genomics of a hypersaline microbial ecosystem.</title>
        <authorList>
            <person name="Podell S."/>
            <person name="Ugalde J.A."/>
            <person name="Narasingarao P."/>
            <person name="Banfield J.F."/>
            <person name="Heidelberg K.B."/>
            <person name="Allen E.E."/>
        </authorList>
    </citation>
    <scope>NUCLEOTIDE SEQUENCE [LARGE SCALE GENOMIC DNA]</scope>
    <source>
        <strain evidence="4">J07HQW1</strain>
    </source>
</reference>
<organism evidence="3 4">
    <name type="scientific">Haloquadratum walsbyi J07HQW1</name>
    <dbReference type="NCBI Taxonomy" id="1238424"/>
    <lineage>
        <taxon>Archaea</taxon>
        <taxon>Methanobacteriati</taxon>
        <taxon>Methanobacteriota</taxon>
        <taxon>Stenosarchaea group</taxon>
        <taxon>Halobacteria</taxon>
        <taxon>Halobacteriales</taxon>
        <taxon>Haloferacaceae</taxon>
        <taxon>Haloquadratum</taxon>
    </lineage>
</organism>
<keyword evidence="1" id="KW-1133">Transmembrane helix</keyword>
<evidence type="ECO:0000259" key="2">
    <source>
        <dbReference type="Pfam" id="PF11127"/>
    </source>
</evidence>
<evidence type="ECO:0000313" key="4">
    <source>
        <dbReference type="Proteomes" id="UP000030649"/>
    </source>
</evidence>
<evidence type="ECO:0000256" key="1">
    <source>
        <dbReference type="SAM" id="Phobius"/>
    </source>
</evidence>
<accession>U1PEW5</accession>
<protein>
    <recommendedName>
        <fullName evidence="2">Inner membrane protein YgaP-like transmembrane domain-containing protein</fullName>
    </recommendedName>
</protein>
<keyword evidence="1" id="KW-0812">Transmembrane</keyword>